<organism evidence="1 2">
    <name type="scientific">Novosphingobium capsulatum</name>
    <dbReference type="NCBI Taxonomy" id="13688"/>
    <lineage>
        <taxon>Bacteria</taxon>
        <taxon>Pseudomonadati</taxon>
        <taxon>Pseudomonadota</taxon>
        <taxon>Alphaproteobacteria</taxon>
        <taxon>Sphingomonadales</taxon>
        <taxon>Sphingomonadaceae</taxon>
        <taxon>Novosphingobium</taxon>
    </lineage>
</organism>
<gene>
    <name evidence="1" type="ORF">J2792_004269</name>
</gene>
<dbReference type="EMBL" id="JAVDRD010000024">
    <property type="protein sequence ID" value="MDR6513375.1"/>
    <property type="molecule type" value="Genomic_DNA"/>
</dbReference>
<dbReference type="Proteomes" id="UP001184150">
    <property type="component" value="Unassembled WGS sequence"/>
</dbReference>
<name>A0ABU1MSQ7_9SPHN</name>
<accession>A0ABU1MSQ7</accession>
<reference evidence="1 2" key="1">
    <citation type="submission" date="2023-07" db="EMBL/GenBank/DDBJ databases">
        <title>Sorghum-associated microbial communities from plants grown in Nebraska, USA.</title>
        <authorList>
            <person name="Schachtman D."/>
        </authorList>
    </citation>
    <scope>NUCLEOTIDE SEQUENCE [LARGE SCALE GENOMIC DNA]</scope>
    <source>
        <strain evidence="1 2">DS1027</strain>
    </source>
</reference>
<evidence type="ECO:0000313" key="2">
    <source>
        <dbReference type="Proteomes" id="UP001184150"/>
    </source>
</evidence>
<protein>
    <submittedName>
        <fullName evidence="1">Uncharacterized protein</fullName>
    </submittedName>
</protein>
<evidence type="ECO:0000313" key="1">
    <source>
        <dbReference type="EMBL" id="MDR6513375.1"/>
    </source>
</evidence>
<sequence length="187" mass="20642">MKAIEDRFQEVANRILSSGRLSSSNQDSEAVAEFYSLWQARAEHRYLSEQDIKLEGVVPGRNVLSMDERERLEKCGAFVILGDGTFPMRDANSIIVTFSIYKHKAELPSEPWGLIEACDGEFCVPDKPADGVLPLTPSLALRVGAPSGQITRDGLADLNRRMFVGAEEYVFARDLAKCPGIPMAHLA</sequence>
<proteinExistence type="predicted"/>
<comment type="caution">
    <text evidence="1">The sequence shown here is derived from an EMBL/GenBank/DDBJ whole genome shotgun (WGS) entry which is preliminary data.</text>
</comment>
<keyword evidence="2" id="KW-1185">Reference proteome</keyword>